<dbReference type="PANTHER" id="PTHR42827:SF1">
    <property type="entry name" value="IRON-SULFUR CLUSTER-BINDING PROTEIN"/>
    <property type="match status" value="1"/>
</dbReference>
<proteinExistence type="predicted"/>
<dbReference type="EMBL" id="AYSO01000016">
    <property type="protein sequence ID" value="KIE46731.1"/>
    <property type="molecule type" value="Genomic_DNA"/>
</dbReference>
<evidence type="ECO:0000313" key="2">
    <source>
        <dbReference type="EMBL" id="KIE46731.1"/>
    </source>
</evidence>
<evidence type="ECO:0000259" key="1">
    <source>
        <dbReference type="PROSITE" id="PS51379"/>
    </source>
</evidence>
<dbReference type="AlphaFoldDB" id="A0A0C1R856"/>
<dbReference type="RefSeq" id="WP_039633062.1">
    <property type="nucleotide sequence ID" value="NZ_AYSO01000016.1"/>
</dbReference>
<accession>A0A0C1R856</accession>
<gene>
    <name evidence="2" type="ORF">U732_3352</name>
</gene>
<dbReference type="Proteomes" id="UP000031366">
    <property type="component" value="Unassembled WGS sequence"/>
</dbReference>
<protein>
    <submittedName>
        <fullName evidence="2">Putative 4Fe-4S ferredoxin, iron-sulfur binding domain protein</fullName>
    </submittedName>
</protein>
<dbReference type="PANTHER" id="PTHR42827">
    <property type="entry name" value="IRON-SULFUR CLUSTER-BINDING PROTEIN-RELATED"/>
    <property type="match status" value="1"/>
</dbReference>
<name>A0A0C1R856_9CLOT</name>
<feature type="domain" description="4Fe-4S ferredoxin-type" evidence="1">
    <location>
        <begin position="197"/>
        <end position="232"/>
    </location>
</feature>
<keyword evidence="3" id="KW-1185">Reference proteome</keyword>
<evidence type="ECO:0000313" key="3">
    <source>
        <dbReference type="Proteomes" id="UP000031366"/>
    </source>
</evidence>
<dbReference type="OrthoDB" id="9784571at2"/>
<comment type="caution">
    <text evidence="2">The sequence shown here is derived from an EMBL/GenBank/DDBJ whole genome shotgun (WGS) entry which is preliminary data.</text>
</comment>
<dbReference type="PROSITE" id="PS51379">
    <property type="entry name" value="4FE4S_FER_2"/>
    <property type="match status" value="1"/>
</dbReference>
<reference evidence="2 3" key="1">
    <citation type="journal article" date="2015" name="Infect. Genet. Evol.">
        <title>Genomic sequences of six botulinum neurotoxin-producing strains representing three clostridial species illustrate the mobility and diversity of botulinum neurotoxin genes.</title>
        <authorList>
            <person name="Smith T.J."/>
            <person name="Hill K.K."/>
            <person name="Xie G."/>
            <person name="Foley B.T."/>
            <person name="Williamson C.H."/>
            <person name="Foster J.T."/>
            <person name="Johnson S.L."/>
            <person name="Chertkov O."/>
            <person name="Teshima H."/>
            <person name="Gibbons H.S."/>
            <person name="Johnsky L.A."/>
            <person name="Karavis M.A."/>
            <person name="Smith L.A."/>
        </authorList>
    </citation>
    <scope>NUCLEOTIDE SEQUENCE [LARGE SCALE GENOMIC DNA]</scope>
    <source>
        <strain evidence="2 3">CDC 2741</strain>
    </source>
</reference>
<organism evidence="2 3">
    <name type="scientific">Clostridium argentinense CDC 2741</name>
    <dbReference type="NCBI Taxonomy" id="1418104"/>
    <lineage>
        <taxon>Bacteria</taxon>
        <taxon>Bacillati</taxon>
        <taxon>Bacillota</taxon>
        <taxon>Clostridia</taxon>
        <taxon>Eubacteriales</taxon>
        <taxon>Clostridiaceae</taxon>
        <taxon>Clostridium</taxon>
    </lineage>
</organism>
<dbReference type="InterPro" id="IPR017896">
    <property type="entry name" value="4Fe4S_Fe-S-bd"/>
</dbReference>
<sequence>MEDLIKNEIIKYVTEGKDNWFEEINDHYYDEPIIKFASADDPLFEEYKTIISSDHLTPAEAFEMTFGENSYRGGTVISVVLPINEKIRKSNGVQNKLPSKEWALLHSFGEDVFKKNFYNFFEDFLNQLAYKTVAPYGAEWFKAFNTDSGPSSNWSERHIAYAAGLGTFGLNDAFITEKGIAVRLASFVTELKLNPDARVSKSYTENCLFYNKGICGACIKRCPFNAISEKGHNKLICYKSCYGEESRKLAESYGGNPNAGAGCGLCQTKVPCEYRNPIKSINS</sequence>
<dbReference type="STRING" id="29341.RSJ17_19170"/>